<dbReference type="CDD" id="cd01310">
    <property type="entry name" value="TatD_DNAse"/>
    <property type="match status" value="1"/>
</dbReference>
<dbReference type="InterPro" id="IPR001130">
    <property type="entry name" value="TatD-like"/>
</dbReference>
<dbReference type="InterPro" id="IPR032466">
    <property type="entry name" value="Metal_Hydrolase"/>
</dbReference>
<keyword evidence="1" id="KW-0479">Metal-binding</keyword>
<reference evidence="3" key="1">
    <citation type="submission" date="2018-06" db="EMBL/GenBank/DDBJ databases">
        <authorList>
            <person name="Zhirakovskaya E."/>
        </authorList>
    </citation>
    <scope>NUCLEOTIDE SEQUENCE</scope>
</reference>
<evidence type="ECO:0000256" key="2">
    <source>
        <dbReference type="ARBA" id="ARBA00022801"/>
    </source>
</evidence>
<dbReference type="FunFam" id="3.20.20.140:FF:000005">
    <property type="entry name" value="TatD family hydrolase"/>
    <property type="match status" value="1"/>
</dbReference>
<dbReference type="SUPFAM" id="SSF51556">
    <property type="entry name" value="Metallo-dependent hydrolases"/>
    <property type="match status" value="1"/>
</dbReference>
<evidence type="ECO:0000256" key="1">
    <source>
        <dbReference type="ARBA" id="ARBA00022723"/>
    </source>
</evidence>
<accession>A0A3B0ZB95</accession>
<sequence>MKPLLIDSHCHLDRLDLSQYPEGLKGALTAAAEQGVGHFLNVAINMENYPVLRDMAERHDEISISVGVHPNETEGVDPSVEQLVSEAQHPKVVAIGETGLDFFRTEGNQNWQKERFRNHITAAKESQKPLIIHMREATEATLQIMQQENAQDVGGVMHCFVEDWEIAQRVLEMGFYISFSGIVTFKSAKKLQQVARNIPLESMLIETDSPYLAPVPFRGKPNQPAYLSHIAQFVADQREISLQALGETTSKNFFELFNSAQSSLRG</sequence>
<organism evidence="3">
    <name type="scientific">hydrothermal vent metagenome</name>
    <dbReference type="NCBI Taxonomy" id="652676"/>
    <lineage>
        <taxon>unclassified sequences</taxon>
        <taxon>metagenomes</taxon>
        <taxon>ecological metagenomes</taxon>
    </lineage>
</organism>
<keyword evidence="2 3" id="KW-0378">Hydrolase</keyword>
<dbReference type="Pfam" id="PF01026">
    <property type="entry name" value="TatD_DNase"/>
    <property type="match status" value="1"/>
</dbReference>
<dbReference type="PIRSF" id="PIRSF005902">
    <property type="entry name" value="DNase_TatD"/>
    <property type="match status" value="1"/>
</dbReference>
<dbReference type="NCBIfam" id="TIGR00010">
    <property type="entry name" value="YchF/TatD family DNA exonuclease"/>
    <property type="match status" value="1"/>
</dbReference>
<dbReference type="PANTHER" id="PTHR46124:SF2">
    <property type="entry name" value="D-AMINOACYL-TRNA DEACYLASE"/>
    <property type="match status" value="1"/>
</dbReference>
<dbReference type="EMBL" id="UOFP01000097">
    <property type="protein sequence ID" value="VAW85493.1"/>
    <property type="molecule type" value="Genomic_DNA"/>
</dbReference>
<gene>
    <name evidence="3" type="ORF">MNBD_GAMMA18-2076</name>
</gene>
<dbReference type="GO" id="GO:0005829">
    <property type="term" value="C:cytosol"/>
    <property type="evidence" value="ECO:0007669"/>
    <property type="project" value="TreeGrafter"/>
</dbReference>
<dbReference type="Gene3D" id="3.20.20.140">
    <property type="entry name" value="Metal-dependent hydrolases"/>
    <property type="match status" value="1"/>
</dbReference>
<dbReference type="GO" id="GO:0016788">
    <property type="term" value="F:hydrolase activity, acting on ester bonds"/>
    <property type="evidence" value="ECO:0007669"/>
    <property type="project" value="InterPro"/>
</dbReference>
<evidence type="ECO:0000313" key="3">
    <source>
        <dbReference type="EMBL" id="VAW85493.1"/>
    </source>
</evidence>
<name>A0A3B0ZB95_9ZZZZ</name>
<dbReference type="GO" id="GO:0046872">
    <property type="term" value="F:metal ion binding"/>
    <property type="evidence" value="ECO:0007669"/>
    <property type="project" value="UniProtKB-KW"/>
</dbReference>
<protein>
    <submittedName>
        <fullName evidence="3">Uncharacterized metal-dependent hydrolase YcfH</fullName>
    </submittedName>
</protein>
<dbReference type="PANTHER" id="PTHR46124">
    <property type="entry name" value="D-AMINOACYL-TRNA DEACYLASE"/>
    <property type="match status" value="1"/>
</dbReference>
<dbReference type="InterPro" id="IPR015991">
    <property type="entry name" value="TatD/YcfH-like"/>
</dbReference>
<dbReference type="PROSITE" id="PS01090">
    <property type="entry name" value="TATD_2"/>
    <property type="match status" value="1"/>
</dbReference>
<proteinExistence type="predicted"/>
<dbReference type="AlphaFoldDB" id="A0A3B0ZB95"/>
<dbReference type="InterPro" id="IPR018228">
    <property type="entry name" value="DNase_TatD-rel_CS"/>
</dbReference>
<dbReference type="GO" id="GO:0004536">
    <property type="term" value="F:DNA nuclease activity"/>
    <property type="evidence" value="ECO:0007669"/>
    <property type="project" value="InterPro"/>
</dbReference>
<dbReference type="PROSITE" id="PS01137">
    <property type="entry name" value="TATD_1"/>
    <property type="match status" value="1"/>
</dbReference>